<evidence type="ECO:0000256" key="9">
    <source>
        <dbReference type="ARBA" id="ARBA00049563"/>
    </source>
</evidence>
<feature type="region of interest" description="Disordered" evidence="14">
    <location>
        <begin position="250"/>
        <end position="277"/>
    </location>
</feature>
<evidence type="ECO:0000256" key="14">
    <source>
        <dbReference type="SAM" id="MobiDB-lite"/>
    </source>
</evidence>
<evidence type="ECO:0000256" key="3">
    <source>
        <dbReference type="ARBA" id="ARBA00005842"/>
    </source>
</evidence>
<evidence type="ECO:0000256" key="10">
    <source>
        <dbReference type="HAMAP-Rule" id="MF_00185"/>
    </source>
</evidence>
<evidence type="ECO:0000256" key="7">
    <source>
        <dbReference type="ARBA" id="ARBA00022840"/>
    </source>
</evidence>
<dbReference type="NCBIfam" id="TIGR00174">
    <property type="entry name" value="miaA"/>
    <property type="match status" value="1"/>
</dbReference>
<keyword evidence="5 10" id="KW-0819">tRNA processing</keyword>
<dbReference type="PANTHER" id="PTHR11088">
    <property type="entry name" value="TRNA DIMETHYLALLYLTRANSFERASE"/>
    <property type="match status" value="1"/>
</dbReference>
<sequence>MSEPSMAADERHPDRPLNSTSEDVNFTPKLIVIVGPTASGKSALAIELGRSLNSVILGADSRQIYRNFDIGTAKPSLSDRAAVPHELIDICDPVEVFTVAEFQTQANQLIHHYHQRQTIPLLVGGTGLYIKSVVRGLRIPQVPPQPILRSQLEQLTRLDRRQLLLTLDPVSAQQIHERDDVRTIRALEVFYATGQPISSLQGEKIPAYPILQIGLDCLGAKSLDGLIANSRLTNDSNDLNDSKKAIEQLDCSQTHPQNSSRQRSKKHRKEKLAPDENDRLWQRIQQRTRSMFEQGFVEEVHQLVELYGQNLPLLQTLGYREVLQAMNGDITWPEAEQLTAVHTRQFAKRQRTWFRADPNIHWLDADHPRLLEMALKLVQNFLNDSNKFDQSS</sequence>
<protein>
    <recommendedName>
        <fullName evidence="10">tRNA dimethylallyltransferase</fullName>
        <ecNumber evidence="10">2.5.1.75</ecNumber>
    </recommendedName>
    <alternativeName>
        <fullName evidence="10">Dimethylallyl diphosphate:tRNA dimethylallyltransferase</fullName>
        <shortName evidence="10">DMAPP:tRNA dimethylallyltransferase</shortName>
        <shortName evidence="10">DMATase</shortName>
    </alternativeName>
    <alternativeName>
        <fullName evidence="10">Isopentenyl-diphosphate:tRNA isopentenyltransferase</fullName>
        <shortName evidence="10">IPP transferase</shortName>
        <shortName evidence="10">IPPT</shortName>
        <shortName evidence="10">IPTase</shortName>
    </alternativeName>
</protein>
<dbReference type="SUPFAM" id="SSF52540">
    <property type="entry name" value="P-loop containing nucleoside triphosphate hydrolases"/>
    <property type="match status" value="1"/>
</dbReference>
<keyword evidence="7 10" id="KW-0067">ATP-binding</keyword>
<feature type="binding site" evidence="10">
    <location>
        <begin position="37"/>
        <end position="42"/>
    </location>
    <ligand>
        <name>substrate</name>
    </ligand>
</feature>
<dbReference type="InterPro" id="IPR039657">
    <property type="entry name" value="Dimethylallyltransferase"/>
</dbReference>
<evidence type="ECO:0000256" key="12">
    <source>
        <dbReference type="RuleBase" id="RU003784"/>
    </source>
</evidence>
<comment type="function">
    <text evidence="2 10 12">Catalyzes the transfer of a dimethylallyl group onto the adenine at position 37 in tRNAs that read codons beginning with uridine, leading to the formation of N6-(dimethylallyl)adenosine (i(6)A).</text>
</comment>
<evidence type="ECO:0000256" key="4">
    <source>
        <dbReference type="ARBA" id="ARBA00022679"/>
    </source>
</evidence>
<dbReference type="GO" id="GO:0052381">
    <property type="term" value="F:tRNA dimethylallyltransferase activity"/>
    <property type="evidence" value="ECO:0007669"/>
    <property type="project" value="UniProtKB-EC"/>
</dbReference>
<evidence type="ECO:0000256" key="1">
    <source>
        <dbReference type="ARBA" id="ARBA00001946"/>
    </source>
</evidence>
<organism evidence="15 16">
    <name type="scientific">Limnothrix redekei LRLZ20PSL1</name>
    <dbReference type="NCBI Taxonomy" id="3112953"/>
    <lineage>
        <taxon>Bacteria</taxon>
        <taxon>Bacillati</taxon>
        <taxon>Cyanobacteriota</taxon>
        <taxon>Cyanophyceae</taxon>
        <taxon>Pseudanabaenales</taxon>
        <taxon>Pseudanabaenaceae</taxon>
        <taxon>Limnothrix</taxon>
    </lineage>
</organism>
<keyword evidence="6 10" id="KW-0547">Nucleotide-binding</keyword>
<dbReference type="InterPro" id="IPR027417">
    <property type="entry name" value="P-loop_NTPase"/>
</dbReference>
<evidence type="ECO:0000256" key="5">
    <source>
        <dbReference type="ARBA" id="ARBA00022694"/>
    </source>
</evidence>
<evidence type="ECO:0000256" key="2">
    <source>
        <dbReference type="ARBA" id="ARBA00003213"/>
    </source>
</evidence>
<dbReference type="HAMAP" id="MF_00185">
    <property type="entry name" value="IPP_trans"/>
    <property type="match status" value="1"/>
</dbReference>
<comment type="subunit">
    <text evidence="10">Monomer.</text>
</comment>
<evidence type="ECO:0000256" key="6">
    <source>
        <dbReference type="ARBA" id="ARBA00022741"/>
    </source>
</evidence>
<evidence type="ECO:0000256" key="11">
    <source>
        <dbReference type="RuleBase" id="RU003783"/>
    </source>
</evidence>
<feature type="region of interest" description="Interaction with substrate tRNA" evidence="10">
    <location>
        <begin position="60"/>
        <end position="63"/>
    </location>
</feature>
<dbReference type="Gene3D" id="3.40.50.300">
    <property type="entry name" value="P-loop containing nucleotide triphosphate hydrolases"/>
    <property type="match status" value="1"/>
</dbReference>
<feature type="region of interest" description="Disordered" evidence="14">
    <location>
        <begin position="1"/>
        <end position="22"/>
    </location>
</feature>
<feature type="binding site" evidence="10">
    <location>
        <begin position="35"/>
        <end position="42"/>
    </location>
    <ligand>
        <name>ATP</name>
        <dbReference type="ChEBI" id="CHEBI:30616"/>
    </ligand>
</feature>
<comment type="caution">
    <text evidence="10">Lacks conserved residue(s) required for the propagation of feature annotation.</text>
</comment>
<evidence type="ECO:0000256" key="8">
    <source>
        <dbReference type="ARBA" id="ARBA00022842"/>
    </source>
</evidence>
<dbReference type="Proteomes" id="UP001604335">
    <property type="component" value="Unassembled WGS sequence"/>
</dbReference>
<feature type="site" description="Interaction with substrate tRNA" evidence="10">
    <location>
        <position position="126"/>
    </location>
</feature>
<dbReference type="Pfam" id="PF01715">
    <property type="entry name" value="IPPT"/>
    <property type="match status" value="2"/>
</dbReference>
<comment type="cofactor">
    <cofactor evidence="1 10">
        <name>Mg(2+)</name>
        <dbReference type="ChEBI" id="CHEBI:18420"/>
    </cofactor>
</comment>
<evidence type="ECO:0000313" key="16">
    <source>
        <dbReference type="Proteomes" id="UP001604335"/>
    </source>
</evidence>
<dbReference type="RefSeq" id="WP_393015072.1">
    <property type="nucleotide sequence ID" value="NZ_JAZAQF010000088.1"/>
</dbReference>
<comment type="similarity">
    <text evidence="3 10 13">Belongs to the IPP transferase family.</text>
</comment>
<dbReference type="Gene3D" id="1.10.20.140">
    <property type="match status" value="1"/>
</dbReference>
<gene>
    <name evidence="10 15" type="primary">miaA</name>
    <name evidence="15" type="ORF">VPK24_16560</name>
</gene>
<dbReference type="InterPro" id="IPR018022">
    <property type="entry name" value="IPT"/>
</dbReference>
<feature type="site" description="Interaction with substrate tRNA" evidence="10">
    <location>
        <position position="149"/>
    </location>
</feature>
<evidence type="ECO:0000256" key="13">
    <source>
        <dbReference type="RuleBase" id="RU003785"/>
    </source>
</evidence>
<dbReference type="EC" id="2.5.1.75" evidence="10"/>
<reference evidence="16" key="1">
    <citation type="journal article" date="2024" name="Algal Res.">
        <title>Biochemical, toxicological and genomic investigation of a high-biomass producing Limnothrix strain isolated from Italian shallow drinking water reservoir.</title>
        <authorList>
            <person name="Simonazzi M."/>
            <person name="Shishido T.K."/>
            <person name="Delbaje E."/>
            <person name="Wahlsten M."/>
            <person name="Fewer D.P."/>
            <person name="Sivonen K."/>
            <person name="Pezzolesi L."/>
            <person name="Pistocchi R."/>
        </authorList>
    </citation>
    <scope>NUCLEOTIDE SEQUENCE [LARGE SCALE GENOMIC DNA]</scope>
    <source>
        <strain evidence="16">LRLZ20PSL1</strain>
    </source>
</reference>
<evidence type="ECO:0000313" key="15">
    <source>
        <dbReference type="EMBL" id="MFG3819259.1"/>
    </source>
</evidence>
<comment type="catalytic activity">
    <reaction evidence="9 10 11">
        <text>adenosine(37) in tRNA + dimethylallyl diphosphate = N(6)-dimethylallyladenosine(37) in tRNA + diphosphate</text>
        <dbReference type="Rhea" id="RHEA:26482"/>
        <dbReference type="Rhea" id="RHEA-COMP:10162"/>
        <dbReference type="Rhea" id="RHEA-COMP:10375"/>
        <dbReference type="ChEBI" id="CHEBI:33019"/>
        <dbReference type="ChEBI" id="CHEBI:57623"/>
        <dbReference type="ChEBI" id="CHEBI:74411"/>
        <dbReference type="ChEBI" id="CHEBI:74415"/>
        <dbReference type="EC" id="2.5.1.75"/>
    </reaction>
</comment>
<accession>A0ABW7CDR3</accession>
<keyword evidence="16" id="KW-1185">Reference proteome</keyword>
<name>A0ABW7CDR3_9CYAN</name>
<proteinExistence type="inferred from homology"/>
<dbReference type="EMBL" id="JAZAQF010000088">
    <property type="protein sequence ID" value="MFG3819259.1"/>
    <property type="molecule type" value="Genomic_DNA"/>
</dbReference>
<keyword evidence="8 10" id="KW-0460">Magnesium</keyword>
<dbReference type="PANTHER" id="PTHR11088:SF60">
    <property type="entry name" value="TRNA DIMETHYLALLYLTRANSFERASE"/>
    <property type="match status" value="1"/>
</dbReference>
<keyword evidence="4 10" id="KW-0808">Transferase</keyword>
<comment type="caution">
    <text evidence="15">The sequence shown here is derived from an EMBL/GenBank/DDBJ whole genome shotgun (WGS) entry which is preliminary data.</text>
</comment>
<feature type="compositionally biased region" description="Polar residues" evidence="14">
    <location>
        <begin position="250"/>
        <end position="261"/>
    </location>
</feature>